<feature type="transmembrane region" description="Helical" evidence="1">
    <location>
        <begin position="12"/>
        <end position="31"/>
    </location>
</feature>
<dbReference type="EMBL" id="JACHGW010000001">
    <property type="protein sequence ID" value="MBB6048667.1"/>
    <property type="molecule type" value="Genomic_DNA"/>
</dbReference>
<keyword evidence="3" id="KW-1185">Reference proteome</keyword>
<accession>A0A7W9SL56</accession>
<organism evidence="2 3">
    <name type="scientific">Armatimonas rosea</name>
    <dbReference type="NCBI Taxonomy" id="685828"/>
    <lineage>
        <taxon>Bacteria</taxon>
        <taxon>Bacillati</taxon>
        <taxon>Armatimonadota</taxon>
        <taxon>Armatimonadia</taxon>
        <taxon>Armatimonadales</taxon>
        <taxon>Armatimonadaceae</taxon>
        <taxon>Armatimonas</taxon>
    </lineage>
</organism>
<keyword evidence="1" id="KW-0812">Transmembrane</keyword>
<dbReference type="Proteomes" id="UP000520814">
    <property type="component" value="Unassembled WGS sequence"/>
</dbReference>
<evidence type="ECO:0000313" key="3">
    <source>
        <dbReference type="Proteomes" id="UP000520814"/>
    </source>
</evidence>
<gene>
    <name evidence="2" type="ORF">HNQ39_000429</name>
</gene>
<dbReference type="AlphaFoldDB" id="A0A7W9SL56"/>
<reference evidence="2 3" key="1">
    <citation type="submission" date="2020-08" db="EMBL/GenBank/DDBJ databases">
        <title>Genomic Encyclopedia of Type Strains, Phase IV (KMG-IV): sequencing the most valuable type-strain genomes for metagenomic binning, comparative biology and taxonomic classification.</title>
        <authorList>
            <person name="Goeker M."/>
        </authorList>
    </citation>
    <scope>NUCLEOTIDE SEQUENCE [LARGE SCALE GENOMIC DNA]</scope>
    <source>
        <strain evidence="2 3">DSM 23562</strain>
    </source>
</reference>
<comment type="caution">
    <text evidence="2">The sequence shown here is derived from an EMBL/GenBank/DDBJ whole genome shotgun (WGS) entry which is preliminary data.</text>
</comment>
<keyword evidence="1" id="KW-0472">Membrane</keyword>
<evidence type="ECO:0000256" key="1">
    <source>
        <dbReference type="SAM" id="Phobius"/>
    </source>
</evidence>
<sequence>METLLFNVLIKWALSGAALLTLAWLGAAGFCRHDG</sequence>
<protein>
    <submittedName>
        <fullName evidence="2">Uncharacterized protein</fullName>
    </submittedName>
</protein>
<name>A0A7W9SL56_ARMRO</name>
<evidence type="ECO:0000313" key="2">
    <source>
        <dbReference type="EMBL" id="MBB6048667.1"/>
    </source>
</evidence>
<proteinExistence type="predicted"/>
<keyword evidence="1" id="KW-1133">Transmembrane helix</keyword>